<evidence type="ECO:0000256" key="1">
    <source>
        <dbReference type="ARBA" id="ARBA00008857"/>
    </source>
</evidence>
<evidence type="ECO:0000313" key="6">
    <source>
        <dbReference type="EMBL" id="RHE61258.1"/>
    </source>
</evidence>
<evidence type="ECO:0000256" key="2">
    <source>
        <dbReference type="ARBA" id="ARBA00023125"/>
    </source>
</evidence>
<dbReference type="PANTHER" id="PTHR30349:SF64">
    <property type="entry name" value="PROPHAGE INTEGRASE INTD-RELATED"/>
    <property type="match status" value="1"/>
</dbReference>
<dbReference type="Proteomes" id="UP000260795">
    <property type="component" value="Unassembled WGS sequence"/>
</dbReference>
<dbReference type="InterPro" id="IPR050090">
    <property type="entry name" value="Tyrosine_recombinase_XerCD"/>
</dbReference>
<sequence>MPTIKIKFRPSTIEGKEGSLFYQIIHKRVVRQIRTRYKLLPHEWNNCTAEIVLPLFSDNRRDYLLTVKEKIKTDILKIEKTIAELEKGKQPYTADDIVASWLAPPKQDTLFSFMNHVIEYQKSIGKIRLSETYTTTLNSFSRFMKGIDIPLKEMDSDLIVAYEAYLESKGICPNGSSFYMRNLRAVYNRAVEKELTPQQHPFKHVYTGIGKTIKRAIPLQEIRQIKEADLTLNPTLEYARDLFLFSLYTRGMSFVDIAFLKKKDLNNGILSYRRKKTGQRLLIRWEKCMQEIADKYGITGSPYLLPIIKKSGENERKQYLNAAHFVNSKLKEIGRKLNLSAPLTMYRARHSWASIAKSRNVPIAIISEGMGHDSEATTQIYLASLDSSVIDKANRLILSSL</sequence>
<dbReference type="GO" id="GO:0015074">
    <property type="term" value="P:DNA integration"/>
    <property type="evidence" value="ECO:0007669"/>
    <property type="project" value="InterPro"/>
</dbReference>
<dbReference type="Pfam" id="PF13102">
    <property type="entry name" value="Phage_int_SAM_5"/>
    <property type="match status" value="1"/>
</dbReference>
<dbReference type="CDD" id="cd01185">
    <property type="entry name" value="INTN1_C_like"/>
    <property type="match status" value="1"/>
</dbReference>
<dbReference type="InterPro" id="IPR013762">
    <property type="entry name" value="Integrase-like_cat_sf"/>
</dbReference>
<evidence type="ECO:0000313" key="7">
    <source>
        <dbReference type="Proteomes" id="UP000260795"/>
    </source>
</evidence>
<dbReference type="GO" id="GO:0003677">
    <property type="term" value="F:DNA binding"/>
    <property type="evidence" value="ECO:0007669"/>
    <property type="project" value="UniProtKB-KW"/>
</dbReference>
<proteinExistence type="inferred from homology"/>
<comment type="similarity">
    <text evidence="1">Belongs to the 'phage' integrase family.</text>
</comment>
<evidence type="ECO:0000313" key="5">
    <source>
        <dbReference type="EMBL" id="RGL15745.1"/>
    </source>
</evidence>
<dbReference type="Gene3D" id="1.10.443.10">
    <property type="entry name" value="Intergrase catalytic core"/>
    <property type="match status" value="1"/>
</dbReference>
<dbReference type="PROSITE" id="PS51898">
    <property type="entry name" value="TYR_RECOMBINASE"/>
    <property type="match status" value="1"/>
</dbReference>
<gene>
    <name evidence="6" type="ORF">DW729_03230</name>
    <name evidence="5" type="ORF">DXC80_05655</name>
</gene>
<evidence type="ECO:0000313" key="8">
    <source>
        <dbReference type="Proteomes" id="UP000284640"/>
    </source>
</evidence>
<evidence type="ECO:0000256" key="3">
    <source>
        <dbReference type="ARBA" id="ARBA00023172"/>
    </source>
</evidence>
<dbReference type="GO" id="GO:0006310">
    <property type="term" value="P:DNA recombination"/>
    <property type="evidence" value="ECO:0007669"/>
    <property type="project" value="UniProtKB-KW"/>
</dbReference>
<dbReference type="InterPro" id="IPR010998">
    <property type="entry name" value="Integrase_recombinase_N"/>
</dbReference>
<keyword evidence="2" id="KW-0238">DNA-binding</keyword>
<dbReference type="EMBL" id="QSKL01000002">
    <property type="protein sequence ID" value="RHE61258.1"/>
    <property type="molecule type" value="Genomic_DNA"/>
</dbReference>
<feature type="domain" description="Tyr recombinase" evidence="4">
    <location>
        <begin position="212"/>
        <end position="395"/>
    </location>
</feature>
<dbReference type="Gene3D" id="1.10.150.130">
    <property type="match status" value="1"/>
</dbReference>
<dbReference type="InterPro" id="IPR002104">
    <property type="entry name" value="Integrase_catalytic"/>
</dbReference>
<dbReference type="RefSeq" id="WP_117680882.1">
    <property type="nucleotide sequence ID" value="NZ_CP176641.1"/>
</dbReference>
<accession>A0A3E4R7I0</accession>
<dbReference type="PANTHER" id="PTHR30349">
    <property type="entry name" value="PHAGE INTEGRASE-RELATED"/>
    <property type="match status" value="1"/>
</dbReference>
<dbReference type="InterPro" id="IPR011010">
    <property type="entry name" value="DNA_brk_join_enz"/>
</dbReference>
<name>A0A3E4R7I0_BACUN</name>
<reference evidence="7 8" key="1">
    <citation type="submission" date="2018-08" db="EMBL/GenBank/DDBJ databases">
        <title>A genome reference for cultivated species of the human gut microbiota.</title>
        <authorList>
            <person name="Zou Y."/>
            <person name="Xue W."/>
            <person name="Luo G."/>
        </authorList>
    </citation>
    <scope>NUCLEOTIDE SEQUENCE [LARGE SCALE GENOMIC DNA]</scope>
    <source>
        <strain evidence="6 8">AM27-46</strain>
        <strain evidence="5 7">TF08-13</strain>
    </source>
</reference>
<organism evidence="5 7">
    <name type="scientific">Bacteroides uniformis</name>
    <dbReference type="NCBI Taxonomy" id="820"/>
    <lineage>
        <taxon>Bacteria</taxon>
        <taxon>Pseudomonadati</taxon>
        <taxon>Bacteroidota</taxon>
        <taxon>Bacteroidia</taxon>
        <taxon>Bacteroidales</taxon>
        <taxon>Bacteroidaceae</taxon>
        <taxon>Bacteroides</taxon>
    </lineage>
</organism>
<dbReference type="EMBL" id="QSRK01000006">
    <property type="protein sequence ID" value="RGL15745.1"/>
    <property type="molecule type" value="Genomic_DNA"/>
</dbReference>
<comment type="caution">
    <text evidence="5">The sequence shown here is derived from an EMBL/GenBank/DDBJ whole genome shotgun (WGS) entry which is preliminary data.</text>
</comment>
<dbReference type="Pfam" id="PF00589">
    <property type="entry name" value="Phage_integrase"/>
    <property type="match status" value="1"/>
</dbReference>
<dbReference type="InterPro" id="IPR025269">
    <property type="entry name" value="SAM-like_dom"/>
</dbReference>
<dbReference type="AlphaFoldDB" id="A0A3E4R7I0"/>
<dbReference type="SUPFAM" id="SSF56349">
    <property type="entry name" value="DNA breaking-rejoining enzymes"/>
    <property type="match status" value="1"/>
</dbReference>
<protein>
    <submittedName>
        <fullName evidence="5">Site-specific integrase</fullName>
    </submittedName>
</protein>
<keyword evidence="3" id="KW-0233">DNA recombination</keyword>
<dbReference type="Proteomes" id="UP000284640">
    <property type="component" value="Unassembled WGS sequence"/>
</dbReference>
<evidence type="ECO:0000259" key="4">
    <source>
        <dbReference type="PROSITE" id="PS51898"/>
    </source>
</evidence>